<dbReference type="RefSeq" id="WP_007020421.1">
    <property type="nucleotide sequence ID" value="NZ_CH724125.1"/>
</dbReference>
<comment type="similarity">
    <text evidence="2">Belongs to the TlyA family.</text>
</comment>
<dbReference type="PROSITE" id="PS50889">
    <property type="entry name" value="S4"/>
    <property type="match status" value="1"/>
</dbReference>
<accession>A0A7U8C3V3</accession>
<sequence length="253" mass="27575">MQRADLLLVELGFAQSRTHAQRMIKNNQVTAFFKGRWQCLSKPGIKLESSTEFKIEQADIDRFVSRGAVKLQAALELNIVDPANKVAIDVGQSTGGFTDCLLQAGVAKVVGIEVGHDQLAEKLREDSRVTCYEGMNARELPSDLSQAHTEGRGFDLAVMDVSFISQTKILPSLAPLIAPNGYLITLVKPQFEVGKEGIGRGGIVKDTSLYPEVQSLIEKCCLSLELEPDTYIPSPIKGGDGNQEFLLIAKKKG</sequence>
<dbReference type="InterPro" id="IPR036986">
    <property type="entry name" value="S4_RNA-bd_sf"/>
</dbReference>
<protein>
    <submittedName>
        <fullName evidence="5">Probable hemolysin</fullName>
    </submittedName>
</protein>
<evidence type="ECO:0000313" key="6">
    <source>
        <dbReference type="Proteomes" id="UP000002171"/>
    </source>
</evidence>
<dbReference type="InterPro" id="IPR047048">
    <property type="entry name" value="TlyA"/>
</dbReference>
<dbReference type="PANTHER" id="PTHR32319">
    <property type="entry name" value="BACTERIAL HEMOLYSIN-LIKE PROTEIN"/>
    <property type="match status" value="1"/>
</dbReference>
<comment type="caution">
    <text evidence="5">The sequence shown here is derived from an EMBL/GenBank/DDBJ whole genome shotgun (WGS) entry which is preliminary data.</text>
</comment>
<dbReference type="InterPro" id="IPR029063">
    <property type="entry name" value="SAM-dependent_MTases_sf"/>
</dbReference>
<gene>
    <name evidence="5" type="ORF">MED92_13778</name>
</gene>
<proteinExistence type="inferred from homology"/>
<keyword evidence="1 3" id="KW-0694">RNA-binding</keyword>
<dbReference type="Pfam" id="PF01728">
    <property type="entry name" value="FtsJ"/>
    <property type="match status" value="1"/>
</dbReference>
<name>A0A7U8C3V3_NEPCE</name>
<evidence type="ECO:0000313" key="5">
    <source>
        <dbReference type="EMBL" id="EAR60749.1"/>
    </source>
</evidence>
<dbReference type="AlphaFoldDB" id="A0A7U8C3V3"/>
<dbReference type="PANTHER" id="PTHR32319:SF0">
    <property type="entry name" value="BACTERIAL HEMOLYSIN-LIKE PROTEIN"/>
    <property type="match status" value="1"/>
</dbReference>
<evidence type="ECO:0000256" key="2">
    <source>
        <dbReference type="ARBA" id="ARBA00029460"/>
    </source>
</evidence>
<dbReference type="InterPro" id="IPR004538">
    <property type="entry name" value="Hemolysin_A/TlyA"/>
</dbReference>
<dbReference type="GO" id="GO:0032259">
    <property type="term" value="P:methylation"/>
    <property type="evidence" value="ECO:0007669"/>
    <property type="project" value="InterPro"/>
</dbReference>
<dbReference type="PIRSF" id="PIRSF005578">
    <property type="entry name" value="TlyA"/>
    <property type="match status" value="1"/>
</dbReference>
<feature type="domain" description="Ribosomal RNA methyltransferase FtsJ" evidence="4">
    <location>
        <begin position="63"/>
        <end position="250"/>
    </location>
</feature>
<dbReference type="OrthoDB" id="9784736at2"/>
<keyword evidence="6" id="KW-1185">Reference proteome</keyword>
<dbReference type="InterPro" id="IPR002877">
    <property type="entry name" value="RNA_MeTrfase_FtsJ_dom"/>
</dbReference>
<dbReference type="SUPFAM" id="SSF53335">
    <property type="entry name" value="S-adenosyl-L-methionine-dependent methyltransferases"/>
    <property type="match status" value="1"/>
</dbReference>
<organism evidence="5 6">
    <name type="scientific">Neptuniibacter caesariensis</name>
    <dbReference type="NCBI Taxonomy" id="207954"/>
    <lineage>
        <taxon>Bacteria</taxon>
        <taxon>Pseudomonadati</taxon>
        <taxon>Pseudomonadota</taxon>
        <taxon>Gammaproteobacteria</taxon>
        <taxon>Oceanospirillales</taxon>
        <taxon>Oceanospirillaceae</taxon>
        <taxon>Neptuniibacter</taxon>
    </lineage>
</organism>
<dbReference type="Proteomes" id="UP000002171">
    <property type="component" value="Unassembled WGS sequence"/>
</dbReference>
<dbReference type="Gene3D" id="3.40.50.150">
    <property type="entry name" value="Vaccinia Virus protein VP39"/>
    <property type="match status" value="1"/>
</dbReference>
<evidence type="ECO:0000256" key="1">
    <source>
        <dbReference type="ARBA" id="ARBA00022884"/>
    </source>
</evidence>
<dbReference type="GO" id="GO:0003723">
    <property type="term" value="F:RNA binding"/>
    <property type="evidence" value="ECO:0007669"/>
    <property type="project" value="UniProtKB-KW"/>
</dbReference>
<dbReference type="Gene3D" id="3.10.290.10">
    <property type="entry name" value="RNA-binding S4 domain"/>
    <property type="match status" value="1"/>
</dbReference>
<dbReference type="GO" id="GO:0008168">
    <property type="term" value="F:methyltransferase activity"/>
    <property type="evidence" value="ECO:0007669"/>
    <property type="project" value="InterPro"/>
</dbReference>
<dbReference type="CDD" id="cd00165">
    <property type="entry name" value="S4"/>
    <property type="match status" value="1"/>
</dbReference>
<dbReference type="EMBL" id="AAOW01000014">
    <property type="protein sequence ID" value="EAR60749.1"/>
    <property type="molecule type" value="Genomic_DNA"/>
</dbReference>
<evidence type="ECO:0000259" key="4">
    <source>
        <dbReference type="Pfam" id="PF01728"/>
    </source>
</evidence>
<reference evidence="5 6" key="1">
    <citation type="submission" date="2006-02" db="EMBL/GenBank/DDBJ databases">
        <authorList>
            <person name="Pinhassi J."/>
            <person name="Pedros-Alio C."/>
            <person name="Ferriera S."/>
            <person name="Johnson J."/>
            <person name="Kravitz S."/>
            <person name="Halpern A."/>
            <person name="Remington K."/>
            <person name="Beeson K."/>
            <person name="Tran B."/>
            <person name="Rogers Y.-H."/>
            <person name="Friedman R."/>
            <person name="Venter J.C."/>
        </authorList>
    </citation>
    <scope>NUCLEOTIDE SEQUENCE [LARGE SCALE GENOMIC DNA]</scope>
    <source>
        <strain evidence="5 6">MED92</strain>
    </source>
</reference>
<evidence type="ECO:0000256" key="3">
    <source>
        <dbReference type="PROSITE-ProRule" id="PRU00182"/>
    </source>
</evidence>
<dbReference type="NCBIfam" id="TIGR00478">
    <property type="entry name" value="tly"/>
    <property type="match status" value="1"/>
</dbReference>
<dbReference type="CDD" id="cd02440">
    <property type="entry name" value="AdoMet_MTases"/>
    <property type="match status" value="1"/>
</dbReference>